<organism evidence="1 2">
    <name type="scientific">Shewanella surugensis</name>
    <dbReference type="NCBI Taxonomy" id="212020"/>
    <lineage>
        <taxon>Bacteria</taxon>
        <taxon>Pseudomonadati</taxon>
        <taxon>Pseudomonadota</taxon>
        <taxon>Gammaproteobacteria</taxon>
        <taxon>Alteromonadales</taxon>
        <taxon>Shewanellaceae</taxon>
        <taxon>Shewanella</taxon>
    </lineage>
</organism>
<dbReference type="RefSeq" id="WP_248939921.1">
    <property type="nucleotide sequence ID" value="NZ_JAKIKS010000028.1"/>
</dbReference>
<dbReference type="EMBL" id="JAKIKS010000028">
    <property type="protein sequence ID" value="MCL1124642.1"/>
    <property type="molecule type" value="Genomic_DNA"/>
</dbReference>
<evidence type="ECO:0000313" key="2">
    <source>
        <dbReference type="Proteomes" id="UP001203423"/>
    </source>
</evidence>
<keyword evidence="2" id="KW-1185">Reference proteome</keyword>
<protein>
    <submittedName>
        <fullName evidence="1">Uncharacterized protein</fullName>
    </submittedName>
</protein>
<dbReference type="Proteomes" id="UP001203423">
    <property type="component" value="Unassembled WGS sequence"/>
</dbReference>
<proteinExistence type="predicted"/>
<sequence>MLQYQGRNEQKIALDFSSFPLVNDEKMGDGICSHYTFCTENAYFVLRVDYAGSMDDEMVTSQYSVLSVNHLGEYPAGEDGYVEEYPDVFHYEDSEIIFESDSIDELYHFLQSQTIQG</sequence>
<accession>A0ABT0LAD5</accession>
<evidence type="ECO:0000313" key="1">
    <source>
        <dbReference type="EMBL" id="MCL1124642.1"/>
    </source>
</evidence>
<comment type="caution">
    <text evidence="1">The sequence shown here is derived from an EMBL/GenBank/DDBJ whole genome shotgun (WGS) entry which is preliminary data.</text>
</comment>
<reference evidence="1 2" key="1">
    <citation type="submission" date="2022-01" db="EMBL/GenBank/DDBJ databases">
        <title>Whole genome-based taxonomy of the Shewanellaceae.</title>
        <authorList>
            <person name="Martin-Rodriguez A.J."/>
        </authorList>
    </citation>
    <scope>NUCLEOTIDE SEQUENCE [LARGE SCALE GENOMIC DNA]</scope>
    <source>
        <strain evidence="1 2">DSM 17177</strain>
    </source>
</reference>
<gene>
    <name evidence="1" type="ORF">L2764_09165</name>
</gene>
<name>A0ABT0LAD5_9GAMM</name>